<evidence type="ECO:0000256" key="3">
    <source>
        <dbReference type="ARBA" id="ARBA00022517"/>
    </source>
</evidence>
<dbReference type="InterPro" id="IPR003593">
    <property type="entry name" value="AAA+_ATPase"/>
</dbReference>
<dbReference type="Gene3D" id="3.30.300.20">
    <property type="match status" value="1"/>
</dbReference>
<comment type="subunit">
    <text evidence="9">Associates with the 50S ribosomal subunit.</text>
</comment>
<dbReference type="InterPro" id="IPR031166">
    <property type="entry name" value="G_ENGA"/>
</dbReference>
<dbReference type="Gene3D" id="3.40.50.300">
    <property type="entry name" value="P-loop containing nucleotide triphosphate hydrolases"/>
    <property type="match status" value="2"/>
</dbReference>
<keyword evidence="4 11" id="KW-0677">Repeat</keyword>
<dbReference type="FunFam" id="3.40.50.300:FF:000040">
    <property type="entry name" value="GTPase Der"/>
    <property type="match status" value="1"/>
</dbReference>
<dbReference type="CDD" id="cd01895">
    <property type="entry name" value="EngA2"/>
    <property type="match status" value="1"/>
</dbReference>
<feature type="binding site" evidence="9">
    <location>
        <begin position="120"/>
        <end position="123"/>
    </location>
    <ligand>
        <name>GTP</name>
        <dbReference type="ChEBI" id="CHEBI:37565"/>
        <label>1</label>
    </ligand>
</feature>
<keyword evidence="5 9" id="KW-0547">Nucleotide-binding</keyword>
<dbReference type="CDD" id="cd01894">
    <property type="entry name" value="EngA1"/>
    <property type="match status" value="1"/>
</dbReference>
<dbReference type="InterPro" id="IPR016484">
    <property type="entry name" value="GTPase_Der"/>
</dbReference>
<dbReference type="GO" id="GO:0043022">
    <property type="term" value="F:ribosome binding"/>
    <property type="evidence" value="ECO:0007669"/>
    <property type="project" value="TreeGrafter"/>
</dbReference>
<evidence type="ECO:0000256" key="5">
    <source>
        <dbReference type="ARBA" id="ARBA00022741"/>
    </source>
</evidence>
<dbReference type="NCBIfam" id="TIGR03594">
    <property type="entry name" value="GTPase_EngA"/>
    <property type="match status" value="1"/>
</dbReference>
<keyword evidence="6 9" id="KW-0342">GTP-binding</keyword>
<evidence type="ECO:0000313" key="13">
    <source>
        <dbReference type="EMBL" id="MBY6274629.1"/>
    </source>
</evidence>
<proteinExistence type="inferred from homology"/>
<feature type="binding site" evidence="9">
    <location>
        <begin position="9"/>
        <end position="16"/>
    </location>
    <ligand>
        <name>GTP</name>
        <dbReference type="ChEBI" id="CHEBI:37565"/>
        <label>1</label>
    </ligand>
</feature>
<dbReference type="PANTHER" id="PTHR43834">
    <property type="entry name" value="GTPASE DER"/>
    <property type="match status" value="1"/>
</dbReference>
<dbReference type="GO" id="GO:0005525">
    <property type="term" value="F:GTP binding"/>
    <property type="evidence" value="ECO:0007669"/>
    <property type="project" value="UniProtKB-UniRule"/>
</dbReference>
<dbReference type="SMR" id="A0A953I8A5"/>
<dbReference type="PROSITE" id="PS51712">
    <property type="entry name" value="G_ENGA"/>
    <property type="match status" value="2"/>
</dbReference>
<dbReference type="InterPro" id="IPR015946">
    <property type="entry name" value="KH_dom-like_a/b"/>
</dbReference>
<comment type="similarity">
    <text evidence="1 9 10 11">Belongs to the TRAFAC class TrmE-Era-EngA-EngB-Septin-like GTPase superfamily. EngA (Der) GTPase family.</text>
</comment>
<evidence type="ECO:0000256" key="9">
    <source>
        <dbReference type="HAMAP-Rule" id="MF_00195"/>
    </source>
</evidence>
<dbReference type="NCBIfam" id="TIGR00231">
    <property type="entry name" value="small_GTP"/>
    <property type="match status" value="2"/>
</dbReference>
<evidence type="ECO:0000256" key="4">
    <source>
        <dbReference type="ARBA" id="ARBA00022737"/>
    </source>
</evidence>
<dbReference type="InterPro" id="IPR006073">
    <property type="entry name" value="GTP-bd"/>
</dbReference>
<dbReference type="Pfam" id="PF14714">
    <property type="entry name" value="KH_dom-like"/>
    <property type="match status" value="1"/>
</dbReference>
<dbReference type="InterPro" id="IPR005225">
    <property type="entry name" value="Small_GTP-bd"/>
</dbReference>
<feature type="binding site" evidence="9">
    <location>
        <begin position="296"/>
        <end position="299"/>
    </location>
    <ligand>
        <name>GTP</name>
        <dbReference type="ChEBI" id="CHEBI:37565"/>
        <label>2</label>
    </ligand>
</feature>
<feature type="binding site" evidence="9">
    <location>
        <begin position="184"/>
        <end position="191"/>
    </location>
    <ligand>
        <name>GTP</name>
        <dbReference type="ChEBI" id="CHEBI:37565"/>
        <label>2</label>
    </ligand>
</feature>
<evidence type="ECO:0000256" key="1">
    <source>
        <dbReference type="ARBA" id="ARBA00008279"/>
    </source>
</evidence>
<comment type="function">
    <text evidence="8 9 11">GTPase that plays an essential role in the late steps of ribosome biogenesis.</text>
</comment>
<dbReference type="EMBL" id="PIUK01000001">
    <property type="protein sequence ID" value="MBY6274629.1"/>
    <property type="molecule type" value="Genomic_DNA"/>
</dbReference>
<evidence type="ECO:0000256" key="7">
    <source>
        <dbReference type="ARBA" id="ARBA00032345"/>
    </source>
</evidence>
<name>A0A953I8A5_SYMTR</name>
<dbReference type="PRINTS" id="PR00326">
    <property type="entry name" value="GTP1OBG"/>
</dbReference>
<evidence type="ECO:0000256" key="2">
    <source>
        <dbReference type="ARBA" id="ARBA00020953"/>
    </source>
</evidence>
<evidence type="ECO:0000256" key="11">
    <source>
        <dbReference type="RuleBase" id="RU004481"/>
    </source>
</evidence>
<dbReference type="InterPro" id="IPR027417">
    <property type="entry name" value="P-loop_NTPase"/>
</dbReference>
<dbReference type="RefSeq" id="WP_011195807.1">
    <property type="nucleotide sequence ID" value="NZ_PIUK01000001.1"/>
</dbReference>
<feature type="binding site" evidence="9">
    <location>
        <begin position="231"/>
        <end position="235"/>
    </location>
    <ligand>
        <name>GTP</name>
        <dbReference type="ChEBI" id="CHEBI:37565"/>
        <label>2</label>
    </ligand>
</feature>
<protein>
    <recommendedName>
        <fullName evidence="2 9">GTPase Der</fullName>
    </recommendedName>
    <alternativeName>
        <fullName evidence="7 9">GTP-binding protein EngA</fullName>
    </alternativeName>
</protein>
<feature type="domain" description="EngA-type G" evidence="12">
    <location>
        <begin position="3"/>
        <end position="168"/>
    </location>
</feature>
<gene>
    <name evidence="9" type="primary">der</name>
    <name evidence="13" type="ORF">CWE10_00200</name>
</gene>
<dbReference type="PANTHER" id="PTHR43834:SF6">
    <property type="entry name" value="GTPASE DER"/>
    <property type="match status" value="1"/>
</dbReference>
<organism evidence="13 14">
    <name type="scientific">Symbiobacterium thermophilum</name>
    <dbReference type="NCBI Taxonomy" id="2734"/>
    <lineage>
        <taxon>Bacteria</taxon>
        <taxon>Bacillati</taxon>
        <taxon>Bacillota</taxon>
        <taxon>Clostridia</taxon>
        <taxon>Eubacteriales</taxon>
        <taxon>Symbiobacteriaceae</taxon>
        <taxon>Symbiobacterium</taxon>
    </lineage>
</organism>
<dbReference type="SMART" id="SM00382">
    <property type="entry name" value="AAA"/>
    <property type="match status" value="2"/>
</dbReference>
<feature type="domain" description="EngA-type G" evidence="12">
    <location>
        <begin position="178"/>
        <end position="353"/>
    </location>
</feature>
<keyword evidence="3 9" id="KW-0690">Ribosome biogenesis</keyword>
<dbReference type="AlphaFoldDB" id="A0A953I8A5"/>
<evidence type="ECO:0000259" key="12">
    <source>
        <dbReference type="PROSITE" id="PS51712"/>
    </source>
</evidence>
<evidence type="ECO:0000256" key="6">
    <source>
        <dbReference type="ARBA" id="ARBA00023134"/>
    </source>
</evidence>
<dbReference type="FunFam" id="3.30.300.20:FF:000004">
    <property type="entry name" value="GTPase Der"/>
    <property type="match status" value="1"/>
</dbReference>
<accession>A0A953I8A5</accession>
<dbReference type="HAMAP" id="MF_00195">
    <property type="entry name" value="GTPase_Der"/>
    <property type="match status" value="1"/>
</dbReference>
<dbReference type="PIRSF" id="PIRSF006485">
    <property type="entry name" value="GTP-binding_EngA"/>
    <property type="match status" value="1"/>
</dbReference>
<dbReference type="SUPFAM" id="SSF52540">
    <property type="entry name" value="P-loop containing nucleoside triphosphate hydrolases"/>
    <property type="match status" value="2"/>
</dbReference>
<dbReference type="Pfam" id="PF01926">
    <property type="entry name" value="MMR_HSR1"/>
    <property type="match status" value="2"/>
</dbReference>
<comment type="caution">
    <text evidence="13">The sequence shown here is derived from an EMBL/GenBank/DDBJ whole genome shotgun (WGS) entry which is preliminary data.</text>
</comment>
<evidence type="ECO:0000256" key="8">
    <source>
        <dbReference type="ARBA" id="ARBA00053470"/>
    </source>
</evidence>
<evidence type="ECO:0000256" key="10">
    <source>
        <dbReference type="PROSITE-ProRule" id="PRU01049"/>
    </source>
</evidence>
<dbReference type="Proteomes" id="UP000732377">
    <property type="component" value="Unassembled WGS sequence"/>
</dbReference>
<evidence type="ECO:0000313" key="14">
    <source>
        <dbReference type="Proteomes" id="UP000732377"/>
    </source>
</evidence>
<dbReference type="GO" id="GO:0042254">
    <property type="term" value="P:ribosome biogenesis"/>
    <property type="evidence" value="ECO:0007669"/>
    <property type="project" value="UniProtKB-KW"/>
</dbReference>
<dbReference type="FunFam" id="3.40.50.300:FF:000057">
    <property type="entry name" value="GTPase Der"/>
    <property type="match status" value="1"/>
</dbReference>
<reference evidence="13" key="1">
    <citation type="submission" date="2017-11" db="EMBL/GenBank/DDBJ databases">
        <title>Three new genomes from thermophilic consortium.</title>
        <authorList>
            <person name="Quaggio R."/>
            <person name="Amgarten D."/>
            <person name="Setubal J.C."/>
        </authorList>
    </citation>
    <scope>NUCLEOTIDE SEQUENCE</scope>
    <source>
        <strain evidence="13">ZCTH01-B2</strain>
    </source>
</reference>
<feature type="binding site" evidence="9">
    <location>
        <begin position="56"/>
        <end position="60"/>
    </location>
    <ligand>
        <name>GTP</name>
        <dbReference type="ChEBI" id="CHEBI:37565"/>
        <label>1</label>
    </ligand>
</feature>
<sequence>MKPIVAIVGRPNVGKSTLFNRLTQSRHAIVEDQPGVTRDRLYADTEWNGRTLTLVDTGGIQLDKEGDTIEAHVTRQAELAIREADVIIFVVDVTDGVTAPDLEVADLLRRQRKPVIVAVNKVENLKREDEALEFWALGLEPLINVSAEHGLGTGDLLDAVVAALPDLSEPEPEEGGPVRVAVIGRPNVGKSSLVNAILGEERVIVSDVPGTTRDAIDVLVERGEDKFLLIDTAGMRRKARVEEAVERYSVMRALRAVERAQVVLIVIDAQDGVTEQDQRIAGYAHENGKACIVVVNKWDLIEKDDRTMAKMTEEVRMRLAFMDYAMIHFVSAKTRARVHRLLPLIKEAAANHARRISTRELNDLVREAVALNPPPSDKGRRLKIFYATQPHVSPPGFVFFVNDSELVHFSYQRYLENQLRQTYAFEGTPINLYFRTREKAKLGERPVRVRRVLAGGQTREIRRAARKRSTE</sequence>
<dbReference type="InterPro" id="IPR032859">
    <property type="entry name" value="KH_dom-like"/>
</dbReference>
<dbReference type="OMA" id="CNLPQYV"/>